<name>A0A2P2QC93_RHIMU</name>
<organism evidence="1">
    <name type="scientific">Rhizophora mucronata</name>
    <name type="common">Asiatic mangrove</name>
    <dbReference type="NCBI Taxonomy" id="61149"/>
    <lineage>
        <taxon>Eukaryota</taxon>
        <taxon>Viridiplantae</taxon>
        <taxon>Streptophyta</taxon>
        <taxon>Embryophyta</taxon>
        <taxon>Tracheophyta</taxon>
        <taxon>Spermatophyta</taxon>
        <taxon>Magnoliopsida</taxon>
        <taxon>eudicotyledons</taxon>
        <taxon>Gunneridae</taxon>
        <taxon>Pentapetalae</taxon>
        <taxon>rosids</taxon>
        <taxon>fabids</taxon>
        <taxon>Malpighiales</taxon>
        <taxon>Rhizophoraceae</taxon>
        <taxon>Rhizophora</taxon>
    </lineage>
</organism>
<sequence length="20" mass="2391">MTIKICCYNQKQKYGITNIK</sequence>
<dbReference type="EMBL" id="GGEC01084053">
    <property type="protein sequence ID" value="MBX64537.1"/>
    <property type="molecule type" value="Transcribed_RNA"/>
</dbReference>
<proteinExistence type="predicted"/>
<dbReference type="AlphaFoldDB" id="A0A2P2QC93"/>
<protein>
    <submittedName>
        <fullName evidence="1">Uncharacterized protein</fullName>
    </submittedName>
</protein>
<evidence type="ECO:0000313" key="1">
    <source>
        <dbReference type="EMBL" id="MBX64537.1"/>
    </source>
</evidence>
<accession>A0A2P2QC93</accession>
<reference evidence="1" key="1">
    <citation type="submission" date="2018-02" db="EMBL/GenBank/DDBJ databases">
        <title>Rhizophora mucronata_Transcriptome.</title>
        <authorList>
            <person name="Meera S.P."/>
            <person name="Sreeshan A."/>
            <person name="Augustine A."/>
        </authorList>
    </citation>
    <scope>NUCLEOTIDE SEQUENCE</scope>
    <source>
        <tissue evidence="1">Leaf</tissue>
    </source>
</reference>